<organism evidence="2 3">
    <name type="scientific">Pythium insidiosum</name>
    <name type="common">Pythiosis disease agent</name>
    <dbReference type="NCBI Taxonomy" id="114742"/>
    <lineage>
        <taxon>Eukaryota</taxon>
        <taxon>Sar</taxon>
        <taxon>Stramenopiles</taxon>
        <taxon>Oomycota</taxon>
        <taxon>Peronosporomycetes</taxon>
        <taxon>Pythiales</taxon>
        <taxon>Pythiaceae</taxon>
        <taxon>Pythium</taxon>
    </lineage>
</organism>
<evidence type="ECO:0000313" key="2">
    <source>
        <dbReference type="EMBL" id="KAJ0409594.1"/>
    </source>
</evidence>
<sequence>MGRVSCKRKLKACDPFFKGTRSNGKKAKAYDLPPTESKRSKKRQRKMLNDEAVEQFVLRVSEVQPDGSVGGAKPSKKNKLDSVGSIRENESMKEFNKRINNEVKRAIYEESKKTRRKSEKRKDAVHA</sequence>
<dbReference type="EMBL" id="JAKCXM010000003">
    <property type="protein sequence ID" value="KAJ0409594.1"/>
    <property type="molecule type" value="Genomic_DNA"/>
</dbReference>
<comment type="caution">
    <text evidence="2">The sequence shown here is derived from an EMBL/GenBank/DDBJ whole genome shotgun (WGS) entry which is preliminary data.</text>
</comment>
<proteinExistence type="predicted"/>
<keyword evidence="3" id="KW-1185">Reference proteome</keyword>
<gene>
    <name evidence="2" type="ORF">P43SY_008466</name>
</gene>
<name>A0AAD5M9I7_PYTIN</name>
<reference evidence="2" key="1">
    <citation type="submission" date="2021-12" db="EMBL/GenBank/DDBJ databases">
        <title>Prjna785345.</title>
        <authorList>
            <person name="Rujirawat T."/>
            <person name="Krajaejun T."/>
        </authorList>
    </citation>
    <scope>NUCLEOTIDE SEQUENCE</scope>
    <source>
        <strain evidence="2">Pi057C3</strain>
    </source>
</reference>
<dbReference type="Proteomes" id="UP001209570">
    <property type="component" value="Unassembled WGS sequence"/>
</dbReference>
<dbReference type="AlphaFoldDB" id="A0AAD5M9I7"/>
<feature type="region of interest" description="Disordered" evidence="1">
    <location>
        <begin position="18"/>
        <end position="47"/>
    </location>
</feature>
<evidence type="ECO:0000313" key="3">
    <source>
        <dbReference type="Proteomes" id="UP001209570"/>
    </source>
</evidence>
<accession>A0AAD5M9I7</accession>
<protein>
    <submittedName>
        <fullName evidence="2">Uncharacterized protein</fullName>
    </submittedName>
</protein>
<evidence type="ECO:0000256" key="1">
    <source>
        <dbReference type="SAM" id="MobiDB-lite"/>
    </source>
</evidence>
<feature type="region of interest" description="Disordered" evidence="1">
    <location>
        <begin position="63"/>
        <end position="127"/>
    </location>
</feature>
<feature type="compositionally biased region" description="Basic and acidic residues" evidence="1">
    <location>
        <begin position="87"/>
        <end position="112"/>
    </location>
</feature>